<reference evidence="1" key="1">
    <citation type="submission" date="2020-03" db="EMBL/GenBank/DDBJ databases">
        <title>Spirochaetal bacteria isolated from arthropods constitute a novel genus Entomospira genus novum within the order Spirochaetales.</title>
        <authorList>
            <person name="Grana-Miraglia L."/>
            <person name="Sikutova S."/>
            <person name="Fingerle V."/>
            <person name="Sing A."/>
            <person name="Castillo-Ramirez S."/>
            <person name="Margos G."/>
            <person name="Rudolf I."/>
        </authorList>
    </citation>
    <scope>NUCLEOTIDE SEQUENCE</scope>
    <source>
        <strain evidence="1">BR208</strain>
    </source>
</reference>
<dbReference type="RefSeq" id="WP_167704451.1">
    <property type="nucleotide sequence ID" value="NZ_CP118170.1"/>
</dbReference>
<evidence type="ECO:0000313" key="2">
    <source>
        <dbReference type="Proteomes" id="UP000752013"/>
    </source>
</evidence>
<name>A0A968KTU5_9SPIO</name>
<organism evidence="1 2">
    <name type="scientific">Entomospira nematocerorum</name>
    <dbReference type="NCBI Taxonomy" id="2719987"/>
    <lineage>
        <taxon>Bacteria</taxon>
        <taxon>Pseudomonadati</taxon>
        <taxon>Spirochaetota</taxon>
        <taxon>Spirochaetia</taxon>
        <taxon>Spirochaetales</taxon>
        <taxon>Spirochaetaceae</taxon>
        <taxon>Entomospira</taxon>
    </lineage>
</organism>
<evidence type="ECO:0000313" key="1">
    <source>
        <dbReference type="EMBL" id="NIZ47731.1"/>
    </source>
</evidence>
<dbReference type="EMBL" id="JAATLK010000003">
    <property type="protein sequence ID" value="NIZ47731.1"/>
    <property type="molecule type" value="Genomic_DNA"/>
</dbReference>
<sequence>MVYSQHDYAKQLKAMKVERRIINMQINEIWQEEQRTIPVRTKKATTQQRIQ</sequence>
<keyword evidence="2" id="KW-1185">Reference proteome</keyword>
<accession>A0A968KTU5</accession>
<dbReference type="AlphaFoldDB" id="A0A968KTU5"/>
<gene>
    <name evidence="1" type="ORF">HCT46_07375</name>
</gene>
<protein>
    <submittedName>
        <fullName evidence="1">Uncharacterized protein</fullName>
    </submittedName>
</protein>
<comment type="caution">
    <text evidence="1">The sequence shown here is derived from an EMBL/GenBank/DDBJ whole genome shotgun (WGS) entry which is preliminary data.</text>
</comment>
<dbReference type="Proteomes" id="UP000752013">
    <property type="component" value="Unassembled WGS sequence"/>
</dbReference>
<proteinExistence type="predicted"/>